<name>A0AA35VHT2_LACSI</name>
<dbReference type="EMBL" id="OX465077">
    <property type="protein sequence ID" value="CAI9268989.1"/>
    <property type="molecule type" value="Genomic_DNA"/>
</dbReference>
<proteinExistence type="predicted"/>
<feature type="compositionally biased region" description="Basic and acidic residues" evidence="1">
    <location>
        <begin position="121"/>
        <end position="138"/>
    </location>
</feature>
<evidence type="ECO:0000313" key="3">
    <source>
        <dbReference type="Proteomes" id="UP001177003"/>
    </source>
</evidence>
<dbReference type="AlphaFoldDB" id="A0AA35VHT2"/>
<reference evidence="2" key="1">
    <citation type="submission" date="2023-04" db="EMBL/GenBank/DDBJ databases">
        <authorList>
            <person name="Vijverberg K."/>
            <person name="Xiong W."/>
            <person name="Schranz E."/>
        </authorList>
    </citation>
    <scope>NUCLEOTIDE SEQUENCE</scope>
</reference>
<protein>
    <submittedName>
        <fullName evidence="2">Uncharacterized protein</fullName>
    </submittedName>
</protein>
<dbReference type="Proteomes" id="UP001177003">
    <property type="component" value="Chromosome 1"/>
</dbReference>
<organism evidence="2 3">
    <name type="scientific">Lactuca saligna</name>
    <name type="common">Willowleaf lettuce</name>
    <dbReference type="NCBI Taxonomy" id="75948"/>
    <lineage>
        <taxon>Eukaryota</taxon>
        <taxon>Viridiplantae</taxon>
        <taxon>Streptophyta</taxon>
        <taxon>Embryophyta</taxon>
        <taxon>Tracheophyta</taxon>
        <taxon>Spermatophyta</taxon>
        <taxon>Magnoliopsida</taxon>
        <taxon>eudicotyledons</taxon>
        <taxon>Gunneridae</taxon>
        <taxon>Pentapetalae</taxon>
        <taxon>asterids</taxon>
        <taxon>campanulids</taxon>
        <taxon>Asterales</taxon>
        <taxon>Asteraceae</taxon>
        <taxon>Cichorioideae</taxon>
        <taxon>Cichorieae</taxon>
        <taxon>Lactucinae</taxon>
        <taxon>Lactuca</taxon>
    </lineage>
</organism>
<gene>
    <name evidence="2" type="ORF">LSALG_LOCUS9383</name>
</gene>
<sequence>MSTDAELALAPDVEYRMHEIVQVHRFHRVSLQVVLSTGEIINIFGPRENVIKGIKLIRVITYEPADVLQHKRNFVQEFNQPCWYEYFERKEAEEAMLMEPDELEKGKQQAEKGGSCDDGESSAKEATVESCESEKKMEKQKITTFGYIKYVYDDDHELEILGKGEGGSGVTR</sequence>
<evidence type="ECO:0000256" key="1">
    <source>
        <dbReference type="SAM" id="MobiDB-lite"/>
    </source>
</evidence>
<accession>A0AA35VHT2</accession>
<keyword evidence="3" id="KW-1185">Reference proteome</keyword>
<evidence type="ECO:0000313" key="2">
    <source>
        <dbReference type="EMBL" id="CAI9268989.1"/>
    </source>
</evidence>
<feature type="region of interest" description="Disordered" evidence="1">
    <location>
        <begin position="99"/>
        <end position="138"/>
    </location>
</feature>